<sequence length="251" mass="28711">MDSLPETLRDDLERALALQNTLLDRATGKGDDEFAYKQLRHYFINLTSISDLLPQFIRTCRSLSQFWQHIKKIEGYAQRREAIWAEFQPLLDHLEEKNTFPADTFITEGLRSYDEAGVNEAWSKALDRRLTDPEGAITSSRTLLETVCKHILDDINVSYDRNFDMSELYKLVAKELKLAPDQHSEQIFKQILKGCSSVVNGLGTLRNRFGDSHGQGKKPVKPSDRHALLAVNLAGSVSIFLIQTWKNMRKN</sequence>
<gene>
    <name evidence="2" type="ORF">QAB22_003285</name>
</gene>
<protein>
    <submittedName>
        <fullName evidence="2">Abortive infection family protein</fullName>
    </submittedName>
</protein>
<dbReference type="EMBL" id="JARTTN020000001">
    <property type="protein sequence ID" value="MEC6055593.1"/>
    <property type="molecule type" value="Genomic_DNA"/>
</dbReference>
<proteinExistence type="predicted"/>
<reference evidence="2" key="1">
    <citation type="journal article" date="2023" name="Nat. Commun.">
        <title>Genomic dissection of endemic carbapenem resistance reveals metallo-beta-lactamase dissemination through clonal, plasmid and integron transfer.</title>
        <authorList>
            <person name="Macesic N."/>
            <person name="Hawkey J."/>
            <person name="Vezina B."/>
            <person name="Wisniewski J.A."/>
            <person name="Cottingham H."/>
            <person name="Blakeway L.V."/>
            <person name="Harshegyi T."/>
            <person name="Pragastis K."/>
            <person name="Badoordeen G.Z."/>
            <person name="Dennison A."/>
            <person name="Spelman D.W."/>
            <person name="Jenney A.W.J."/>
            <person name="Peleg A.Y."/>
        </authorList>
    </citation>
    <scope>NUCLEOTIDE SEQUENCE</scope>
    <source>
        <strain evidence="2">CPO071</strain>
    </source>
</reference>
<dbReference type="InterPro" id="IPR026001">
    <property type="entry name" value="Abi-like_C"/>
</dbReference>
<evidence type="ECO:0000313" key="3">
    <source>
        <dbReference type="Proteomes" id="UP001176846"/>
    </source>
</evidence>
<reference evidence="2" key="2">
    <citation type="submission" date="2024-01" db="EMBL/GenBank/DDBJ databases">
        <authorList>
            <person name="Macesic N."/>
        </authorList>
    </citation>
    <scope>NUCLEOTIDE SEQUENCE</scope>
    <source>
        <strain evidence="2">CPO071</strain>
    </source>
</reference>
<dbReference type="AlphaFoldDB" id="A0AAW9PCZ8"/>
<feature type="domain" description="Abortive infection protein-like C-terminal" evidence="1">
    <location>
        <begin position="167"/>
        <end position="242"/>
    </location>
</feature>
<name>A0AAW9PCZ8_KLEVA</name>
<dbReference type="Proteomes" id="UP001176846">
    <property type="component" value="Unassembled WGS sequence"/>
</dbReference>
<comment type="caution">
    <text evidence="2">The sequence shown here is derived from an EMBL/GenBank/DDBJ whole genome shotgun (WGS) entry which is preliminary data.</text>
</comment>
<evidence type="ECO:0000313" key="2">
    <source>
        <dbReference type="EMBL" id="MEC6055593.1"/>
    </source>
</evidence>
<organism evidence="2 3">
    <name type="scientific">Klebsiella variicola</name>
    <dbReference type="NCBI Taxonomy" id="244366"/>
    <lineage>
        <taxon>Bacteria</taxon>
        <taxon>Pseudomonadati</taxon>
        <taxon>Pseudomonadota</taxon>
        <taxon>Gammaproteobacteria</taxon>
        <taxon>Enterobacterales</taxon>
        <taxon>Enterobacteriaceae</taxon>
        <taxon>Klebsiella/Raoultella group</taxon>
        <taxon>Klebsiella</taxon>
        <taxon>Klebsiella pneumoniae complex</taxon>
    </lineage>
</organism>
<accession>A0AAW9PCZ8</accession>
<evidence type="ECO:0000259" key="1">
    <source>
        <dbReference type="Pfam" id="PF14355"/>
    </source>
</evidence>
<dbReference type="Pfam" id="PF14355">
    <property type="entry name" value="Abi_C"/>
    <property type="match status" value="1"/>
</dbReference>
<dbReference type="RefSeq" id="WP_071839153.1">
    <property type="nucleotide sequence ID" value="NZ_CP172769.1"/>
</dbReference>